<protein>
    <submittedName>
        <fullName evidence="2">Uncharacterized protein</fullName>
    </submittedName>
</protein>
<evidence type="ECO:0000313" key="3">
    <source>
        <dbReference type="Proteomes" id="UP001422759"/>
    </source>
</evidence>
<organism evidence="2 3">
    <name type="scientific">Kitasatospora kazusensis</name>
    <dbReference type="NCBI Taxonomy" id="407974"/>
    <lineage>
        <taxon>Bacteria</taxon>
        <taxon>Bacillati</taxon>
        <taxon>Actinomycetota</taxon>
        <taxon>Actinomycetes</taxon>
        <taxon>Kitasatosporales</taxon>
        <taxon>Streptomycetaceae</taxon>
        <taxon>Kitasatospora</taxon>
    </lineage>
</organism>
<evidence type="ECO:0000313" key="2">
    <source>
        <dbReference type="EMBL" id="GAA2144698.1"/>
    </source>
</evidence>
<comment type="caution">
    <text evidence="2">The sequence shown here is derived from an EMBL/GenBank/DDBJ whole genome shotgun (WGS) entry which is preliminary data.</text>
</comment>
<sequence length="115" mass="12189">MKSLGRLLKPETASFAPSPALPIAGSASPAVTTPATVLMPTSWTASLIMRAEERERDGDMPLSVSTRNEKSDRTAGVFRHRIATDSPRRAGAVDRPDRPPGLAGQGSIVSDPNRP</sequence>
<gene>
    <name evidence="2" type="ORF">GCM10009760_32500</name>
</gene>
<dbReference type="EMBL" id="BAAANT010000016">
    <property type="protein sequence ID" value="GAA2144698.1"/>
    <property type="molecule type" value="Genomic_DNA"/>
</dbReference>
<name>A0ABN2ZN32_9ACTN</name>
<dbReference type="Proteomes" id="UP001422759">
    <property type="component" value="Unassembled WGS sequence"/>
</dbReference>
<feature type="region of interest" description="Disordered" evidence="1">
    <location>
        <begin position="53"/>
        <end position="115"/>
    </location>
</feature>
<feature type="compositionally biased region" description="Basic and acidic residues" evidence="1">
    <location>
        <begin position="82"/>
        <end position="98"/>
    </location>
</feature>
<feature type="region of interest" description="Disordered" evidence="1">
    <location>
        <begin position="1"/>
        <end position="29"/>
    </location>
</feature>
<accession>A0ABN2ZN32</accession>
<keyword evidence="3" id="KW-1185">Reference proteome</keyword>
<proteinExistence type="predicted"/>
<evidence type="ECO:0000256" key="1">
    <source>
        <dbReference type="SAM" id="MobiDB-lite"/>
    </source>
</evidence>
<reference evidence="2 3" key="1">
    <citation type="journal article" date="2019" name="Int. J. Syst. Evol. Microbiol.">
        <title>The Global Catalogue of Microorganisms (GCM) 10K type strain sequencing project: providing services to taxonomists for standard genome sequencing and annotation.</title>
        <authorList>
            <consortium name="The Broad Institute Genomics Platform"/>
            <consortium name="The Broad Institute Genome Sequencing Center for Infectious Disease"/>
            <person name="Wu L."/>
            <person name="Ma J."/>
        </authorList>
    </citation>
    <scope>NUCLEOTIDE SEQUENCE [LARGE SCALE GENOMIC DNA]</scope>
    <source>
        <strain evidence="2 3">JCM 14560</strain>
    </source>
</reference>